<protein>
    <submittedName>
        <fullName evidence="1">Uncharacterized protein</fullName>
    </submittedName>
</protein>
<dbReference type="STRING" id="139825.A0A401G8D7"/>
<gene>
    <name evidence="1" type="ORF">SCP_0113390</name>
</gene>
<evidence type="ECO:0000313" key="1">
    <source>
        <dbReference type="EMBL" id="GBE78450.1"/>
    </source>
</evidence>
<proteinExistence type="predicted"/>
<dbReference type="GeneID" id="38775367"/>
<dbReference type="RefSeq" id="XP_027609363.1">
    <property type="nucleotide sequence ID" value="XM_027753562.1"/>
</dbReference>
<organism evidence="1 2">
    <name type="scientific">Sparassis crispa</name>
    <dbReference type="NCBI Taxonomy" id="139825"/>
    <lineage>
        <taxon>Eukaryota</taxon>
        <taxon>Fungi</taxon>
        <taxon>Dikarya</taxon>
        <taxon>Basidiomycota</taxon>
        <taxon>Agaricomycotina</taxon>
        <taxon>Agaricomycetes</taxon>
        <taxon>Polyporales</taxon>
        <taxon>Sparassidaceae</taxon>
        <taxon>Sparassis</taxon>
    </lineage>
</organism>
<dbReference type="InParanoid" id="A0A401G8D7"/>
<dbReference type="AlphaFoldDB" id="A0A401G8D7"/>
<evidence type="ECO:0000313" key="2">
    <source>
        <dbReference type="Proteomes" id="UP000287166"/>
    </source>
</evidence>
<dbReference type="OrthoDB" id="2799361at2759"/>
<dbReference type="EMBL" id="BFAD01000001">
    <property type="protein sequence ID" value="GBE78450.1"/>
    <property type="molecule type" value="Genomic_DNA"/>
</dbReference>
<name>A0A401G8D7_9APHY</name>
<accession>A0A401G8D7</accession>
<reference evidence="1 2" key="1">
    <citation type="journal article" date="2018" name="Sci. Rep.">
        <title>Genome sequence of the cauliflower mushroom Sparassis crispa (Hanabiratake) and its association with beneficial usage.</title>
        <authorList>
            <person name="Kiyama R."/>
            <person name="Furutani Y."/>
            <person name="Kawaguchi K."/>
            <person name="Nakanishi T."/>
        </authorList>
    </citation>
    <scope>NUCLEOTIDE SEQUENCE [LARGE SCALE GENOMIC DNA]</scope>
</reference>
<dbReference type="Proteomes" id="UP000287166">
    <property type="component" value="Unassembled WGS sequence"/>
</dbReference>
<comment type="caution">
    <text evidence="1">The sequence shown here is derived from an EMBL/GenBank/DDBJ whole genome shotgun (WGS) entry which is preliminary data.</text>
</comment>
<keyword evidence="2" id="KW-1185">Reference proteome</keyword>
<sequence length="335" mass="38090">MWEFAAPNGLCSSITEAKHIKAVKEPWRRSSRNEALGQMLLTNEALDKLAASRVDFASREMLNMPSLAASFVALYPTEPPQVDEPSADEWINDAVPVPGPTVHAYVTMAITKQHRHSQRIVGLAAEINQPELPALVRRFLYNELHPHSDLHGSRISLDSCPPFNEKIFVHYSAAATFYAPSDPSGIGGMRRKHIRATPSWRKKEPRFDCVFVNMDPAKNRLHVHKPLVARILLFFSFSYHAKRYLCALVRWFEPVGDQPDEDTGMWMVRPALREGEPSMAVIRLDRIYRAAHLIPVFGRKPIPEGLQAYHSLDAFQTFYINKFADHHAFELLSSR</sequence>